<sequence>MASPIRTIRKQPVTKEEIVEQNLENLKELVSENKETIHQLFSILNELQEMGALEAAEKLLEAREDVAEIALGQLTRKPATNLMNHLMNAAGALSTIDPEATKTLANSFTNGLDEAKNALNNDEKLGVFDVLKMLNDPDVNRGLHFALHFLKGFGKSLKE</sequence>
<dbReference type="RefSeq" id="WP_096552063.1">
    <property type="nucleotide sequence ID" value="NZ_CP036528.1"/>
</dbReference>
<accession>A0A4P6UVI6</accession>
<organism evidence="1 2">
    <name type="scientific">Ureibacillus thermophilus</name>
    <dbReference type="NCBI Taxonomy" id="367743"/>
    <lineage>
        <taxon>Bacteria</taxon>
        <taxon>Bacillati</taxon>
        <taxon>Bacillota</taxon>
        <taxon>Bacilli</taxon>
        <taxon>Bacillales</taxon>
        <taxon>Caryophanaceae</taxon>
        <taxon>Ureibacillus</taxon>
    </lineage>
</organism>
<dbReference type="PANTHER" id="PTHR38433">
    <property type="match status" value="1"/>
</dbReference>
<dbReference type="InterPro" id="IPR012440">
    <property type="entry name" value="DUF1641"/>
</dbReference>
<dbReference type="AlphaFoldDB" id="A0A4P6UVI6"/>
<evidence type="ECO:0000313" key="1">
    <source>
        <dbReference type="EMBL" id="QBK26877.1"/>
    </source>
</evidence>
<name>A0A4P6UVI6_9BACL</name>
<dbReference type="Pfam" id="PF07849">
    <property type="entry name" value="DUF1641"/>
    <property type="match status" value="1"/>
</dbReference>
<dbReference type="KEGG" id="uth:DKZ56_14105"/>
<gene>
    <name evidence="1" type="ORF">DKZ56_14105</name>
</gene>
<reference evidence="1 2" key="1">
    <citation type="submission" date="2019-02" db="EMBL/GenBank/DDBJ databases">
        <title>Ureibacillus thermophilus.</title>
        <authorList>
            <person name="Sunny J.S."/>
            <person name="Natarajan A."/>
            <person name="Saleena L.M."/>
        </authorList>
    </citation>
    <scope>NUCLEOTIDE SEQUENCE [LARGE SCALE GENOMIC DNA]</scope>
    <source>
        <strain evidence="1 2">LM102</strain>
    </source>
</reference>
<protein>
    <submittedName>
        <fullName evidence="1">DUF1641 domain-containing protein</fullName>
    </submittedName>
</protein>
<keyword evidence="2" id="KW-1185">Reference proteome</keyword>
<dbReference type="PANTHER" id="PTHR38433:SF1">
    <property type="entry name" value="DUF1641 DOMAIN-CONTAINING PROTEIN"/>
    <property type="match status" value="1"/>
</dbReference>
<proteinExistence type="predicted"/>
<dbReference type="Proteomes" id="UP000291151">
    <property type="component" value="Chromosome"/>
</dbReference>
<dbReference type="EMBL" id="CP036528">
    <property type="protein sequence ID" value="QBK26877.1"/>
    <property type="molecule type" value="Genomic_DNA"/>
</dbReference>
<evidence type="ECO:0000313" key="2">
    <source>
        <dbReference type="Proteomes" id="UP000291151"/>
    </source>
</evidence>